<reference evidence="13 14" key="1">
    <citation type="submission" date="2019-07" db="EMBL/GenBank/DDBJ databases">
        <title>Rhodotorula toruloides NBRC10032 genome sequencing.</title>
        <authorList>
            <person name="Shida Y."/>
            <person name="Takaku H."/>
            <person name="Ogasawara W."/>
            <person name="Mori K."/>
        </authorList>
    </citation>
    <scope>NUCLEOTIDE SEQUENCE [LARGE SCALE GENOMIC DNA]</scope>
    <source>
        <strain evidence="13 14">NBRC10032</strain>
    </source>
</reference>
<keyword evidence="5" id="KW-0547">Nucleotide-binding</keyword>
<evidence type="ECO:0000256" key="1">
    <source>
        <dbReference type="ARBA" id="ARBA00004141"/>
    </source>
</evidence>
<protein>
    <submittedName>
        <fullName evidence="13">ATP-binding cassette transporter</fullName>
    </submittedName>
</protein>
<feature type="domain" description="ABC transporter" evidence="11">
    <location>
        <begin position="1270"/>
        <end position="1522"/>
    </location>
</feature>
<dbReference type="InterPro" id="IPR036640">
    <property type="entry name" value="ABC1_TM_sf"/>
</dbReference>
<dbReference type="OrthoDB" id="6500128at2759"/>
<organism evidence="13 14">
    <name type="scientific">Rhodotorula toruloides</name>
    <name type="common">Yeast</name>
    <name type="synonym">Rhodosporidium toruloides</name>
    <dbReference type="NCBI Taxonomy" id="5286"/>
    <lineage>
        <taxon>Eukaryota</taxon>
        <taxon>Fungi</taxon>
        <taxon>Dikarya</taxon>
        <taxon>Basidiomycota</taxon>
        <taxon>Pucciniomycotina</taxon>
        <taxon>Microbotryomycetes</taxon>
        <taxon>Sporidiobolales</taxon>
        <taxon>Sporidiobolaceae</taxon>
        <taxon>Rhodotorula</taxon>
    </lineage>
</organism>
<dbReference type="CDD" id="cd03250">
    <property type="entry name" value="ABCC_MRP_domain1"/>
    <property type="match status" value="1"/>
</dbReference>
<dbReference type="FunFam" id="3.40.50.300:FF:000630">
    <property type="entry name" value="ATP-binding cassette (ABC) transporter, putative"/>
    <property type="match status" value="1"/>
</dbReference>
<comment type="subcellular location">
    <subcellularLocation>
        <location evidence="1">Membrane</location>
        <topology evidence="1">Multi-pass membrane protein</topology>
    </subcellularLocation>
</comment>
<feature type="transmembrane region" description="Helical" evidence="10">
    <location>
        <begin position="173"/>
        <end position="193"/>
    </location>
</feature>
<dbReference type="GO" id="GO:0016020">
    <property type="term" value="C:membrane"/>
    <property type="evidence" value="ECO:0007669"/>
    <property type="project" value="UniProtKB-SubCell"/>
</dbReference>
<evidence type="ECO:0000256" key="4">
    <source>
        <dbReference type="ARBA" id="ARBA00022737"/>
    </source>
</evidence>
<dbReference type="InterPro" id="IPR003439">
    <property type="entry name" value="ABC_transporter-like_ATP-bd"/>
</dbReference>
<comment type="caution">
    <text evidence="13">The sequence shown here is derived from an EMBL/GenBank/DDBJ whole genome shotgun (WGS) entry which is preliminary data.</text>
</comment>
<dbReference type="FunFam" id="1.20.1560.10:FF:000013">
    <property type="entry name" value="ABC transporter C family member 2"/>
    <property type="match status" value="1"/>
</dbReference>
<feature type="transmembrane region" description="Helical" evidence="10">
    <location>
        <begin position="515"/>
        <end position="535"/>
    </location>
</feature>
<dbReference type="PANTHER" id="PTHR24223:SF415">
    <property type="entry name" value="FI20190P1"/>
    <property type="match status" value="1"/>
</dbReference>
<keyword evidence="3 10" id="KW-0812">Transmembrane</keyword>
<dbReference type="PROSITE" id="PS50929">
    <property type="entry name" value="ABC_TM1F"/>
    <property type="match status" value="2"/>
</dbReference>
<evidence type="ECO:0000259" key="11">
    <source>
        <dbReference type="PROSITE" id="PS50893"/>
    </source>
</evidence>
<evidence type="ECO:0000313" key="14">
    <source>
        <dbReference type="Proteomes" id="UP000321518"/>
    </source>
</evidence>
<feature type="domain" description="ABC transmembrane type-1" evidence="12">
    <location>
        <begin position="968"/>
        <end position="1246"/>
    </location>
</feature>
<feature type="transmembrane region" description="Helical" evidence="10">
    <location>
        <begin position="1092"/>
        <end position="1118"/>
    </location>
</feature>
<feature type="transmembrane region" description="Helical" evidence="10">
    <location>
        <begin position="594"/>
        <end position="616"/>
    </location>
</feature>
<dbReference type="CDD" id="cd18596">
    <property type="entry name" value="ABC_6TM_VMR1_D1_like"/>
    <property type="match status" value="1"/>
</dbReference>
<dbReference type="PROSITE" id="PS00211">
    <property type="entry name" value="ABC_TRANSPORTER_1"/>
    <property type="match status" value="1"/>
</dbReference>
<dbReference type="InterPro" id="IPR003593">
    <property type="entry name" value="AAA+_ATPase"/>
</dbReference>
<dbReference type="InterPro" id="IPR011527">
    <property type="entry name" value="ABC1_TM_dom"/>
</dbReference>
<dbReference type="Proteomes" id="UP000321518">
    <property type="component" value="Unassembled WGS sequence"/>
</dbReference>
<dbReference type="PANTHER" id="PTHR24223">
    <property type="entry name" value="ATP-BINDING CASSETTE SUB-FAMILY C"/>
    <property type="match status" value="1"/>
</dbReference>
<sequence length="1530" mass="168769">MIDATHLHGFAAVPALASQLSTPLSSSTLIPLIPWVPLVWAAMLFLVQFLKRLNKRCKPKRIRLEEDEGPGPRQKPLFAVWVDDEDILEAEGAGTASAGDVEILEATTEAILPPPPVTVALVPLLEVVGWASILLAAALRRSGPRRELLLYAGHGIAWAYALCRQLWRRTATAPLALLSLYLVMLLESLLAVLQDLRMYSTISTADLPALAHLKRLPDLFLICLLISVIFQMPLSPPLDIVIRAERAEAGKDLSETPRPRSPEDSNTVWGAFTYSWMSDIMQIAKSRSLRPIDVWSLSLNNRAEVLSRRFASLRSKTLTRKLLRASTRDIAIDASLKLVASTSEYLRPYFIQKILENLTLAYTDSPASATTLSSSLVSRIMPDSPPWTPRERAYLYTFLAFLSALLKTLAQQRHFHYARRIGMRLRSELTVALFEKALKRREKAGVEEKKADKGRMEEEPEQSAASVGKIITMISEDVNRVLRMGCDSHLIYGAPLEIALGLIFLYSLMGWSALVGFSLLALSVPINYWLGQIAVKVARERQTARDARQTALQELINDVRTVKLFGWSAAFIERVEAKRKVELDWLVKDWFIRYAYTLLWASMSLLVPLIAFWSYVKLQGERLTIAVAFTALSLFSLVRGPLNQIPGFGIRILQLRVSISRMESFFAEDEVSPRMSDGDSLATGAVEIEDATLRYAGANDGRAVLVNLDVDFPARQLTIVSGPTGCGKSSLLLGLLGELEVVSGRVDLPPAVSYAAQHPWLESLTVRENILFGYPAHEERYRTVMRACALEKDLKLLPDGDRTFVGERGVSLSGGQKARLALARAVYAPTGVILLDDVFSAVDAHVARHLLTHLFTSPLIRSRTCILVTHHVDLVLPLAAYHVQLKNGRIIAQGPVASSLTQASDTVEEELRRLPDDEEASDGDEDDAAGEPKKERVTAGKVEGWTSGAVKSEMYKAYLRSSGYTAWALVLLSVVGRPIFTFLEQFVLRQWGEAATQQDGTVDTNHYILLYGLVGAGTSILIVLTAVFISLASLLASQSLFRQLLSRVVYAPLRWYDLVPLGTIVNRFTQDIGVVDDGLAVTMAEFAVQMAFLIAALVVISIVLPAALGASLIFALIYSTIFRSYLVVNRDVNRIAATTASPLFASFAEALRGITTIRAFGKQKEYRARLCRIVDETLAFWYCSATLDIWLSIRTQVLSAFCLLTTAIFATFFRVSPGLAGIAITSSQGVLQALDFLCSAYGRLVLSMNSLERITEYVKKVPQEPSGGVVPPANWPSSTDRSNLLEVKDLVMRYDARLPPVLHVVGRTGSGKSTLATSLLRSIEPASGHIIVDALDISHVSLEELRRRITLVPQEATLFEGTLRDNLDPFDEHTDGECIGALRRTHLLDPDVREAVVEQGFEEGRAKPASTISLDSAVAAGGANWSAGQRQLIALSRALLRDSRIVILDESSASLDHALDTKVQQVIREEFRDAAVLTIAHRLPTVIDYDRILVLDAGRIVELDSPDKLLVKEDGVFRRMWEANQGGTKA</sequence>
<evidence type="ECO:0000256" key="2">
    <source>
        <dbReference type="ARBA" id="ARBA00022448"/>
    </source>
</evidence>
<keyword evidence="7 10" id="KW-1133">Transmembrane helix</keyword>
<dbReference type="Gene3D" id="1.20.1560.10">
    <property type="entry name" value="ABC transporter type 1, transmembrane domain"/>
    <property type="match status" value="2"/>
</dbReference>
<feature type="transmembrane region" description="Helical" evidence="10">
    <location>
        <begin position="1008"/>
        <end position="1036"/>
    </location>
</feature>
<feature type="transmembrane region" description="Helical" evidence="10">
    <location>
        <begin position="32"/>
        <end position="50"/>
    </location>
</feature>
<feature type="compositionally biased region" description="Acidic residues" evidence="9">
    <location>
        <begin position="916"/>
        <end position="929"/>
    </location>
</feature>
<dbReference type="Pfam" id="PF00005">
    <property type="entry name" value="ABC_tran"/>
    <property type="match status" value="2"/>
</dbReference>
<evidence type="ECO:0000313" key="13">
    <source>
        <dbReference type="EMBL" id="GEM08696.1"/>
    </source>
</evidence>
<dbReference type="EMBL" id="BJWK01000006">
    <property type="protein sequence ID" value="GEM08696.1"/>
    <property type="molecule type" value="Genomic_DNA"/>
</dbReference>
<dbReference type="CDD" id="cd18604">
    <property type="entry name" value="ABC_6TM_VMR1_D2_like"/>
    <property type="match status" value="1"/>
</dbReference>
<dbReference type="CDD" id="cd03244">
    <property type="entry name" value="ABCC_MRP_domain2"/>
    <property type="match status" value="1"/>
</dbReference>
<keyword evidence="2" id="KW-0813">Transport</keyword>
<dbReference type="SUPFAM" id="SSF52540">
    <property type="entry name" value="P-loop containing nucleoside triphosphate hydrolases"/>
    <property type="match status" value="2"/>
</dbReference>
<keyword evidence="8 10" id="KW-0472">Membrane</keyword>
<proteinExistence type="predicted"/>
<feature type="transmembrane region" description="Helical" evidence="10">
    <location>
        <begin position="964"/>
        <end position="988"/>
    </location>
</feature>
<dbReference type="GO" id="GO:0016887">
    <property type="term" value="F:ATP hydrolysis activity"/>
    <property type="evidence" value="ECO:0007669"/>
    <property type="project" value="InterPro"/>
</dbReference>
<evidence type="ECO:0000256" key="7">
    <source>
        <dbReference type="ARBA" id="ARBA00022989"/>
    </source>
</evidence>
<name>A0A511KFI9_RHOTO</name>
<evidence type="ECO:0000256" key="3">
    <source>
        <dbReference type="ARBA" id="ARBA00022692"/>
    </source>
</evidence>
<dbReference type="SMART" id="SM00382">
    <property type="entry name" value="AAA"/>
    <property type="match status" value="2"/>
</dbReference>
<keyword evidence="4" id="KW-0677">Repeat</keyword>
<dbReference type="SUPFAM" id="SSF90123">
    <property type="entry name" value="ABC transporter transmembrane region"/>
    <property type="match status" value="2"/>
</dbReference>
<dbReference type="PROSITE" id="PS50893">
    <property type="entry name" value="ABC_TRANSPORTER_2"/>
    <property type="match status" value="2"/>
</dbReference>
<feature type="domain" description="ABC transporter" evidence="11">
    <location>
        <begin position="686"/>
        <end position="912"/>
    </location>
</feature>
<accession>A0A511KFI9</accession>
<evidence type="ECO:0000256" key="9">
    <source>
        <dbReference type="SAM" id="MobiDB-lite"/>
    </source>
</evidence>
<dbReference type="InterPro" id="IPR017871">
    <property type="entry name" value="ABC_transporter-like_CS"/>
</dbReference>
<keyword evidence="6 13" id="KW-0067">ATP-binding</keyword>
<feature type="region of interest" description="Disordered" evidence="9">
    <location>
        <begin position="901"/>
        <end position="938"/>
    </location>
</feature>
<dbReference type="GO" id="GO:0005524">
    <property type="term" value="F:ATP binding"/>
    <property type="evidence" value="ECO:0007669"/>
    <property type="project" value="UniProtKB-KW"/>
</dbReference>
<dbReference type="InterPro" id="IPR050173">
    <property type="entry name" value="ABC_transporter_C-like"/>
</dbReference>
<evidence type="ECO:0000256" key="6">
    <source>
        <dbReference type="ARBA" id="ARBA00022840"/>
    </source>
</evidence>
<evidence type="ECO:0000256" key="5">
    <source>
        <dbReference type="ARBA" id="ARBA00022741"/>
    </source>
</evidence>
<feature type="domain" description="ABC transmembrane type-1" evidence="12">
    <location>
        <begin position="336"/>
        <end position="654"/>
    </location>
</feature>
<evidence type="ECO:0000256" key="8">
    <source>
        <dbReference type="ARBA" id="ARBA00023136"/>
    </source>
</evidence>
<dbReference type="InterPro" id="IPR027417">
    <property type="entry name" value="P-loop_NTPase"/>
</dbReference>
<dbReference type="Pfam" id="PF00664">
    <property type="entry name" value="ABC_membrane"/>
    <property type="match status" value="2"/>
</dbReference>
<dbReference type="Gene3D" id="3.40.50.300">
    <property type="entry name" value="P-loop containing nucleotide triphosphate hydrolases"/>
    <property type="match status" value="2"/>
</dbReference>
<gene>
    <name evidence="13" type="ORF">Rt10032_c06g2713</name>
</gene>
<dbReference type="GO" id="GO:0140359">
    <property type="term" value="F:ABC-type transporter activity"/>
    <property type="evidence" value="ECO:0007669"/>
    <property type="project" value="InterPro"/>
</dbReference>
<evidence type="ECO:0000259" key="12">
    <source>
        <dbReference type="PROSITE" id="PS50929"/>
    </source>
</evidence>
<evidence type="ECO:0000256" key="10">
    <source>
        <dbReference type="SAM" id="Phobius"/>
    </source>
</evidence>